<dbReference type="Proteomes" id="UP000520767">
    <property type="component" value="Unassembled WGS sequence"/>
</dbReference>
<proteinExistence type="predicted"/>
<dbReference type="InterPro" id="IPR035930">
    <property type="entry name" value="FomD-like_sf"/>
</dbReference>
<dbReference type="AlphaFoldDB" id="A0A7W7QG58"/>
<dbReference type="SUPFAM" id="SSF159234">
    <property type="entry name" value="FomD-like"/>
    <property type="match status" value="1"/>
</dbReference>
<keyword evidence="3" id="KW-1185">Reference proteome</keyword>
<name>A0A7W7QG58_9PSEU</name>
<evidence type="ECO:0000313" key="3">
    <source>
        <dbReference type="Proteomes" id="UP000520767"/>
    </source>
</evidence>
<dbReference type="Pfam" id="PF04167">
    <property type="entry name" value="DUF402"/>
    <property type="match status" value="1"/>
</dbReference>
<dbReference type="EMBL" id="JACHJQ010000013">
    <property type="protein sequence ID" value="MBB4912461.1"/>
    <property type="molecule type" value="Genomic_DNA"/>
</dbReference>
<dbReference type="Gene3D" id="2.40.380.10">
    <property type="entry name" value="FomD-like"/>
    <property type="match status" value="1"/>
</dbReference>
<feature type="domain" description="DUF402" evidence="1">
    <location>
        <begin position="25"/>
        <end position="151"/>
    </location>
</feature>
<reference evidence="2 3" key="1">
    <citation type="submission" date="2020-08" db="EMBL/GenBank/DDBJ databases">
        <title>Genomic Encyclopedia of Type Strains, Phase III (KMG-III): the genomes of soil and plant-associated and newly described type strains.</title>
        <authorList>
            <person name="Whitman W."/>
        </authorList>
    </citation>
    <scope>NUCLEOTIDE SEQUENCE [LARGE SCALE GENOMIC DNA]</scope>
    <source>
        <strain evidence="2 3">CECT 8960</strain>
    </source>
</reference>
<evidence type="ECO:0000259" key="1">
    <source>
        <dbReference type="Pfam" id="PF04167"/>
    </source>
</evidence>
<comment type="caution">
    <text evidence="2">The sequence shown here is derived from an EMBL/GenBank/DDBJ whole genome shotgun (WGS) entry which is preliminary data.</text>
</comment>
<accession>A0A7W7QG58</accession>
<dbReference type="RefSeq" id="WP_311771559.1">
    <property type="nucleotide sequence ID" value="NZ_JACHJQ010000013.1"/>
</dbReference>
<evidence type="ECO:0000313" key="2">
    <source>
        <dbReference type="EMBL" id="MBB4912461.1"/>
    </source>
</evidence>
<gene>
    <name evidence="2" type="ORF">FHR82_008732</name>
</gene>
<organism evidence="2 3">
    <name type="scientific">Actinophytocola algeriensis</name>
    <dbReference type="NCBI Taxonomy" id="1768010"/>
    <lineage>
        <taxon>Bacteria</taxon>
        <taxon>Bacillati</taxon>
        <taxon>Actinomycetota</taxon>
        <taxon>Actinomycetes</taxon>
        <taxon>Pseudonocardiales</taxon>
        <taxon>Pseudonocardiaceae</taxon>
    </lineage>
</organism>
<sequence length="168" mass="19025">MTDLHPPKIELFDVAAMTNTDNKGFVRAVDRYETTEFGLYMARPIVGHPDLAYMRTWLLPEQGLRVSRWVPHPGMRLDHDVYIDIADVEKGPVWRTTDLYLDILVFDHESLGVHDIDEILEAQTAGLLDPVTVQRAFERTFAAVEGISAAGYDVEEWLGIPLTWGDDA</sequence>
<protein>
    <recommendedName>
        <fullName evidence="1">DUF402 domain-containing protein</fullName>
    </recommendedName>
</protein>
<dbReference type="InterPro" id="IPR007295">
    <property type="entry name" value="DUF402"/>
</dbReference>